<reference evidence="2" key="1">
    <citation type="journal article" date="2019" name="Int. J. Syst. Evol. Microbiol.">
        <title>The Global Catalogue of Microorganisms (GCM) 10K type strain sequencing project: providing services to taxonomists for standard genome sequencing and annotation.</title>
        <authorList>
            <consortium name="The Broad Institute Genomics Platform"/>
            <consortium name="The Broad Institute Genome Sequencing Center for Infectious Disease"/>
            <person name="Wu L."/>
            <person name="Ma J."/>
        </authorList>
    </citation>
    <scope>NUCLEOTIDE SEQUENCE [LARGE SCALE GENOMIC DNA]</scope>
    <source>
        <strain evidence="2">CCM 7327</strain>
    </source>
</reference>
<dbReference type="InterPro" id="IPR049812">
    <property type="entry name" value="DpdG-like"/>
</dbReference>
<keyword evidence="2" id="KW-1185">Reference proteome</keyword>
<dbReference type="EMBL" id="BMDU01000008">
    <property type="protein sequence ID" value="GGA00039.1"/>
    <property type="molecule type" value="Genomic_DNA"/>
</dbReference>
<gene>
    <name evidence="1" type="ORF">GCM10019071_33210</name>
</gene>
<comment type="caution">
    <text evidence="1">The sequence shown here is derived from an EMBL/GenBank/DDBJ whole genome shotgun (WGS) entry which is preliminary data.</text>
</comment>
<name>A0ABQ1F6E5_SPHSA</name>
<protein>
    <submittedName>
        <fullName evidence="1">Uncharacterized protein</fullName>
    </submittedName>
</protein>
<accession>A0ABQ1F6E5</accession>
<sequence>MSIVTTAQAVPSRLFAIYAALFDSENGEVKDRIEAWATPPSLSGRGGDDDGESTTTLFSNTLAEARRIGLVEEIEDKLRLTTDARGGGKKGKGSEMFFLAFMRRTLFDPTRAAETQQAGFMVALSWFLSSSPLRPMNFSEPPQNSLKAQIGDHASKTELTSLNRYQNFLYWARYLGFATIVGGGSDAEDLTSRRVIPDPVKAIESALPAIFSEGNDMPIEQFMTRLAAIFPVFETGSVRQDYEAMRLTRLADSDKRLSITTSLALQRLVDRQRLTMTTVADAPGRILDFGPREGRVSRIALREAA</sequence>
<evidence type="ECO:0000313" key="2">
    <source>
        <dbReference type="Proteomes" id="UP000628109"/>
    </source>
</evidence>
<dbReference type="Proteomes" id="UP000628109">
    <property type="component" value="Unassembled WGS sequence"/>
</dbReference>
<organism evidence="1 2">
    <name type="scientific">Sphingobium fuliginis (strain ATCC 27551)</name>
    <dbReference type="NCBI Taxonomy" id="336203"/>
    <lineage>
        <taxon>Bacteria</taxon>
        <taxon>Pseudomonadati</taxon>
        <taxon>Pseudomonadota</taxon>
        <taxon>Alphaproteobacteria</taxon>
        <taxon>Sphingomonadales</taxon>
        <taxon>Sphingomonadaceae</taxon>
        <taxon>Sphingobium</taxon>
    </lineage>
</organism>
<proteinExistence type="predicted"/>
<dbReference type="NCBIfam" id="NF041064">
    <property type="entry name" value="DpdG"/>
    <property type="match status" value="1"/>
</dbReference>
<evidence type="ECO:0000313" key="1">
    <source>
        <dbReference type="EMBL" id="GGA00039.1"/>
    </source>
</evidence>